<reference evidence="11" key="1">
    <citation type="submission" date="2020-03" db="EMBL/GenBank/DDBJ databases">
        <title>Transcriptomic Profiling of the Digestive Tract of the Rat Flea, Xenopsylla cheopis, Following Blood Feeding and Infection with Yersinia pestis.</title>
        <authorList>
            <person name="Bland D.M."/>
            <person name="Martens C.A."/>
            <person name="Virtaneva K."/>
            <person name="Kanakabandi K."/>
            <person name="Long D."/>
            <person name="Rosenke R."/>
            <person name="Saturday G.A."/>
            <person name="Hoyt F.H."/>
            <person name="Bruno D.P."/>
            <person name="Ribeiro J.M.C."/>
            <person name="Hinnebusch J."/>
        </authorList>
    </citation>
    <scope>NUCLEOTIDE SEQUENCE</scope>
</reference>
<evidence type="ECO:0000256" key="1">
    <source>
        <dbReference type="ARBA" id="ARBA00004225"/>
    </source>
</evidence>
<keyword evidence="8 9" id="KW-0472">Membrane</keyword>
<dbReference type="FunFam" id="1.50.40.10:FF:000146">
    <property type="entry name" value="Uncharacterized protein, isoform B"/>
    <property type="match status" value="1"/>
</dbReference>
<dbReference type="InterPro" id="IPR023395">
    <property type="entry name" value="MCP_dom_sf"/>
</dbReference>
<sequence>MEKVKEKSSNFKDGCIDFIAGSLGGIALVMAGQPLDTVKVKMQAFPEMYTGMANCIKTTIQRDGFIRGLYAGCTPALVANIAENSILFAGYGACQKMIAYLTGHKDVTTLNAFSNASAGCLAAFFVSFTLCPIELVKCQLQALQEAQVLEVGRTQIGPINLTKTIIKQYGIRGLFNGLGPTIAREMPGYFCFFGGYEFTRELFRKPGQTKDDIGIIKTMIAGSVGGITLWTAIFPIDVIKSRVQITGSQDSMLKVGMDIVRKDGFTALYNGLKPTIIRTIPVTPVLFVTYEYSKKFMYYLTSDD</sequence>
<evidence type="ECO:0000256" key="10">
    <source>
        <dbReference type="RuleBase" id="RU000488"/>
    </source>
</evidence>
<dbReference type="GO" id="GO:0000064">
    <property type="term" value="F:L-ornithine transmembrane transporter activity"/>
    <property type="evidence" value="ECO:0007669"/>
    <property type="project" value="TreeGrafter"/>
</dbReference>
<dbReference type="EMBL" id="GIIL01001319">
    <property type="protein sequence ID" value="NOV45045.1"/>
    <property type="molecule type" value="Transcribed_RNA"/>
</dbReference>
<evidence type="ECO:0000313" key="11">
    <source>
        <dbReference type="EMBL" id="NOV45045.1"/>
    </source>
</evidence>
<evidence type="ECO:0000256" key="4">
    <source>
        <dbReference type="ARBA" id="ARBA00022692"/>
    </source>
</evidence>
<comment type="subcellular location">
    <subcellularLocation>
        <location evidence="1">Mitochondrion membrane</location>
        <topology evidence="1">Multi-pass membrane protein</topology>
    </subcellularLocation>
</comment>
<name>A0A6M2DFH3_XENCH</name>
<dbReference type="PANTHER" id="PTHR45624:SF12">
    <property type="entry name" value="MITOCHONDRIAL ORNITHINE TRANSPORTER 1"/>
    <property type="match status" value="1"/>
</dbReference>
<dbReference type="InterPro" id="IPR018108">
    <property type="entry name" value="MCP_transmembrane"/>
</dbReference>
<dbReference type="PROSITE" id="PS50920">
    <property type="entry name" value="SOLCAR"/>
    <property type="match status" value="3"/>
</dbReference>
<dbReference type="InterPro" id="IPR050567">
    <property type="entry name" value="Mitochondrial_Carrier"/>
</dbReference>
<feature type="repeat" description="Solcar" evidence="9">
    <location>
        <begin position="213"/>
        <end position="296"/>
    </location>
</feature>
<evidence type="ECO:0000256" key="8">
    <source>
        <dbReference type="ARBA" id="ARBA00023136"/>
    </source>
</evidence>
<keyword evidence="5" id="KW-0677">Repeat</keyword>
<dbReference type="GO" id="GO:0031966">
    <property type="term" value="C:mitochondrial membrane"/>
    <property type="evidence" value="ECO:0007669"/>
    <property type="project" value="UniProtKB-SubCell"/>
</dbReference>
<protein>
    <submittedName>
        <fullName evidence="11">Putative mitochondrial carrier protein</fullName>
    </submittedName>
</protein>
<feature type="repeat" description="Solcar" evidence="9">
    <location>
        <begin position="110"/>
        <end position="202"/>
    </location>
</feature>
<dbReference type="GO" id="GO:1990575">
    <property type="term" value="P:mitochondrial L-ornithine transmembrane transport"/>
    <property type="evidence" value="ECO:0007669"/>
    <property type="project" value="TreeGrafter"/>
</dbReference>
<keyword evidence="4 9" id="KW-0812">Transmembrane</keyword>
<dbReference type="SUPFAM" id="SSF103506">
    <property type="entry name" value="Mitochondrial carrier"/>
    <property type="match status" value="1"/>
</dbReference>
<keyword evidence="7" id="KW-0496">Mitochondrion</keyword>
<dbReference type="AlphaFoldDB" id="A0A6M2DFH3"/>
<evidence type="ECO:0000256" key="3">
    <source>
        <dbReference type="ARBA" id="ARBA00022448"/>
    </source>
</evidence>
<accession>A0A6M2DFH3</accession>
<dbReference type="Pfam" id="PF00153">
    <property type="entry name" value="Mito_carr"/>
    <property type="match status" value="3"/>
</dbReference>
<organism evidence="11">
    <name type="scientific">Xenopsylla cheopis</name>
    <name type="common">Oriental rat flea</name>
    <name type="synonym">Pulex cheopis</name>
    <dbReference type="NCBI Taxonomy" id="163159"/>
    <lineage>
        <taxon>Eukaryota</taxon>
        <taxon>Metazoa</taxon>
        <taxon>Ecdysozoa</taxon>
        <taxon>Arthropoda</taxon>
        <taxon>Hexapoda</taxon>
        <taxon>Insecta</taxon>
        <taxon>Pterygota</taxon>
        <taxon>Neoptera</taxon>
        <taxon>Endopterygota</taxon>
        <taxon>Siphonaptera</taxon>
        <taxon>Pulicidae</taxon>
        <taxon>Xenopsyllinae</taxon>
        <taxon>Xenopsylla</taxon>
    </lineage>
</organism>
<evidence type="ECO:0000256" key="9">
    <source>
        <dbReference type="PROSITE-ProRule" id="PRU00282"/>
    </source>
</evidence>
<proteinExistence type="inferred from homology"/>
<comment type="similarity">
    <text evidence="2 10">Belongs to the mitochondrial carrier (TC 2.A.29) family.</text>
</comment>
<keyword evidence="3 10" id="KW-0813">Transport</keyword>
<evidence type="ECO:0000256" key="5">
    <source>
        <dbReference type="ARBA" id="ARBA00022737"/>
    </source>
</evidence>
<dbReference type="PANTHER" id="PTHR45624">
    <property type="entry name" value="MITOCHONDRIAL BASIC AMINO ACIDS TRANSPORTER-RELATED"/>
    <property type="match status" value="1"/>
</dbReference>
<feature type="repeat" description="Solcar" evidence="9">
    <location>
        <begin position="12"/>
        <end position="97"/>
    </location>
</feature>
<evidence type="ECO:0000256" key="2">
    <source>
        <dbReference type="ARBA" id="ARBA00006375"/>
    </source>
</evidence>
<evidence type="ECO:0000256" key="6">
    <source>
        <dbReference type="ARBA" id="ARBA00022989"/>
    </source>
</evidence>
<dbReference type="Gene3D" id="1.50.40.10">
    <property type="entry name" value="Mitochondrial carrier domain"/>
    <property type="match status" value="1"/>
</dbReference>
<evidence type="ECO:0000256" key="7">
    <source>
        <dbReference type="ARBA" id="ARBA00023128"/>
    </source>
</evidence>
<keyword evidence="6" id="KW-1133">Transmembrane helix</keyword>